<feature type="region of interest" description="Disordered" evidence="1">
    <location>
        <begin position="1"/>
        <end position="40"/>
    </location>
</feature>
<keyword evidence="3" id="KW-1185">Reference proteome</keyword>
<dbReference type="EMBL" id="OY731406">
    <property type="protein sequence ID" value="CAJ1974052.1"/>
    <property type="molecule type" value="Genomic_DNA"/>
</dbReference>
<dbReference type="AlphaFoldDB" id="A0AA86SWD6"/>
<reference evidence="2" key="1">
    <citation type="submission" date="2023-10" db="EMBL/GenBank/DDBJ databases">
        <authorList>
            <person name="Domelevo Entfellner J.-B."/>
        </authorList>
    </citation>
    <scope>NUCLEOTIDE SEQUENCE</scope>
</reference>
<evidence type="ECO:0000313" key="3">
    <source>
        <dbReference type="Proteomes" id="UP001189624"/>
    </source>
</evidence>
<name>A0AA86SWD6_9FABA</name>
<accession>A0AA86SWD6</accession>
<evidence type="ECO:0000256" key="1">
    <source>
        <dbReference type="SAM" id="MobiDB-lite"/>
    </source>
</evidence>
<dbReference type="Gramene" id="rna-AYBTSS11_LOCUS26119">
    <property type="protein sequence ID" value="CAJ1974052.1"/>
    <property type="gene ID" value="gene-AYBTSS11_LOCUS26119"/>
</dbReference>
<protein>
    <submittedName>
        <fullName evidence="2">Uncharacterized protein</fullName>
    </submittedName>
</protein>
<proteinExistence type="predicted"/>
<gene>
    <name evidence="2" type="ORF">AYBTSS11_LOCUS26119</name>
</gene>
<organism evidence="2 3">
    <name type="scientific">Sphenostylis stenocarpa</name>
    <dbReference type="NCBI Taxonomy" id="92480"/>
    <lineage>
        <taxon>Eukaryota</taxon>
        <taxon>Viridiplantae</taxon>
        <taxon>Streptophyta</taxon>
        <taxon>Embryophyta</taxon>
        <taxon>Tracheophyta</taxon>
        <taxon>Spermatophyta</taxon>
        <taxon>Magnoliopsida</taxon>
        <taxon>eudicotyledons</taxon>
        <taxon>Gunneridae</taxon>
        <taxon>Pentapetalae</taxon>
        <taxon>rosids</taxon>
        <taxon>fabids</taxon>
        <taxon>Fabales</taxon>
        <taxon>Fabaceae</taxon>
        <taxon>Papilionoideae</taxon>
        <taxon>50 kb inversion clade</taxon>
        <taxon>NPAAA clade</taxon>
        <taxon>indigoferoid/millettioid clade</taxon>
        <taxon>Phaseoleae</taxon>
        <taxon>Sphenostylis</taxon>
    </lineage>
</organism>
<dbReference type="Proteomes" id="UP001189624">
    <property type="component" value="Chromosome 9"/>
</dbReference>
<evidence type="ECO:0000313" key="2">
    <source>
        <dbReference type="EMBL" id="CAJ1974052.1"/>
    </source>
</evidence>
<feature type="compositionally biased region" description="Basic residues" evidence="1">
    <location>
        <begin position="11"/>
        <end position="30"/>
    </location>
</feature>
<sequence length="129" mass="14652">MRFCRESPSQRTRKRSREKGKLKMTNPRRRKSDEGSDPIRSVRCSVMQGELSWVSERESGGSNQVRRGCRRGYVGKRAARVTVFAQPFMTAKLLRGSAVNPKSIFFNYPFAAMAVTHWEATLGSLPRAL</sequence>